<keyword evidence="3" id="KW-0808">Transferase</keyword>
<dbReference type="InterPro" id="IPR035985">
    <property type="entry name" value="Ubiquitin-activating_enz"/>
</dbReference>
<keyword evidence="3" id="KW-0548">Nucleotidyltransferase</keyword>
<evidence type="ECO:0000313" key="3">
    <source>
        <dbReference type="EMBL" id="TZG25071.1"/>
    </source>
</evidence>
<dbReference type="SUPFAM" id="SSF69572">
    <property type="entry name" value="Activating enzymes of the ubiquitin-like proteins"/>
    <property type="match status" value="1"/>
</dbReference>
<dbReference type="GO" id="GO:0008641">
    <property type="term" value="F:ubiquitin-like modifier activating enzyme activity"/>
    <property type="evidence" value="ECO:0007669"/>
    <property type="project" value="InterPro"/>
</dbReference>
<comment type="similarity">
    <text evidence="1">Belongs to the HesA/MoeB/ThiF family.</text>
</comment>
<feature type="domain" description="THIF-type NAD/FAD binding fold" evidence="2">
    <location>
        <begin position="11"/>
        <end position="247"/>
    </location>
</feature>
<dbReference type="InterPro" id="IPR000594">
    <property type="entry name" value="ThiF_NAD_FAD-bd"/>
</dbReference>
<keyword evidence="4" id="KW-1185">Reference proteome</keyword>
<dbReference type="Pfam" id="PF00899">
    <property type="entry name" value="ThiF"/>
    <property type="match status" value="1"/>
</dbReference>
<dbReference type="AlphaFoldDB" id="A0A5D9C4W4"/>
<sequence>MSFTDEQLDRYARHIILKEIGGAGQTALSRATVAMIGAGGIGSPALQYLVAAGVGTIRLIDDDAVSLSNLQRQTLFATADVGRPKVAVAAERAAAANPDVTIDARAVRLDARSSADLLSGVDVVVDGCDNFATRLIVSDAATTLRIPLVSAAVGQFDGQLSVWRGWESDKPCYRCLVGDDPDRPDISCADQGVLGALTGVLGSLAAMEAVRAITKFGDDPTGKLLLIDALAFRFRTIAVPKDPGCRCSR</sequence>
<dbReference type="GO" id="GO:0004792">
    <property type="term" value="F:thiosulfate-cyanide sulfurtransferase activity"/>
    <property type="evidence" value="ECO:0007669"/>
    <property type="project" value="TreeGrafter"/>
</dbReference>
<dbReference type="GO" id="GO:0016779">
    <property type="term" value="F:nucleotidyltransferase activity"/>
    <property type="evidence" value="ECO:0007669"/>
    <property type="project" value="UniProtKB-KW"/>
</dbReference>
<dbReference type="EMBL" id="VTOU01000004">
    <property type="protein sequence ID" value="TZG25071.1"/>
    <property type="molecule type" value="Genomic_DNA"/>
</dbReference>
<dbReference type="PANTHER" id="PTHR10953">
    <property type="entry name" value="UBIQUITIN-ACTIVATING ENZYME E1"/>
    <property type="match status" value="1"/>
</dbReference>
<gene>
    <name evidence="3" type="primary">moeB</name>
    <name evidence="3" type="ORF">FYJ91_17565</name>
</gene>
<reference evidence="3 4" key="1">
    <citation type="submission" date="2019-08" db="EMBL/GenBank/DDBJ databases">
        <authorList>
            <person name="Wang G."/>
            <person name="Xu Z."/>
        </authorList>
    </citation>
    <scope>NUCLEOTIDE SEQUENCE [LARGE SCALE GENOMIC DNA]</scope>
    <source>
        <strain evidence="3 4">ZX</strain>
    </source>
</reference>
<organism evidence="3 4">
    <name type="scientific">Sphingomonas montanisoli</name>
    <dbReference type="NCBI Taxonomy" id="2606412"/>
    <lineage>
        <taxon>Bacteria</taxon>
        <taxon>Pseudomonadati</taxon>
        <taxon>Pseudomonadota</taxon>
        <taxon>Alphaproteobacteria</taxon>
        <taxon>Sphingomonadales</taxon>
        <taxon>Sphingomonadaceae</taxon>
        <taxon>Sphingomonas</taxon>
    </lineage>
</organism>
<dbReference type="Proteomes" id="UP000322077">
    <property type="component" value="Unassembled WGS sequence"/>
</dbReference>
<dbReference type="InterPro" id="IPR045886">
    <property type="entry name" value="ThiF/MoeB/HesA"/>
</dbReference>
<accession>A0A5D9C4W4</accession>
<evidence type="ECO:0000259" key="2">
    <source>
        <dbReference type="Pfam" id="PF00899"/>
    </source>
</evidence>
<dbReference type="GO" id="GO:0008146">
    <property type="term" value="F:sulfotransferase activity"/>
    <property type="evidence" value="ECO:0007669"/>
    <property type="project" value="TreeGrafter"/>
</dbReference>
<dbReference type="FunFam" id="3.40.50.720:FF:000080">
    <property type="entry name" value="Thiazole biosynthesis adenylyltransferase ThiF"/>
    <property type="match status" value="1"/>
</dbReference>
<protein>
    <submittedName>
        <fullName evidence="3">Molybdopterin-synthase adenylyltransferase MoeB</fullName>
    </submittedName>
</protein>
<dbReference type="NCBIfam" id="NF004281">
    <property type="entry name" value="PRK05690.1"/>
    <property type="match status" value="1"/>
</dbReference>
<dbReference type="PANTHER" id="PTHR10953:SF102">
    <property type="entry name" value="ADENYLYLTRANSFERASE AND SULFURTRANSFERASE MOCS3"/>
    <property type="match status" value="1"/>
</dbReference>
<dbReference type="Gene3D" id="3.40.50.720">
    <property type="entry name" value="NAD(P)-binding Rossmann-like Domain"/>
    <property type="match status" value="1"/>
</dbReference>
<evidence type="ECO:0000313" key="4">
    <source>
        <dbReference type="Proteomes" id="UP000322077"/>
    </source>
</evidence>
<dbReference type="RefSeq" id="WP_149523611.1">
    <property type="nucleotide sequence ID" value="NZ_VTOU01000004.1"/>
</dbReference>
<comment type="caution">
    <text evidence="3">The sequence shown here is derived from an EMBL/GenBank/DDBJ whole genome shotgun (WGS) entry which is preliminary data.</text>
</comment>
<evidence type="ECO:0000256" key="1">
    <source>
        <dbReference type="ARBA" id="ARBA00009919"/>
    </source>
</evidence>
<dbReference type="CDD" id="cd00757">
    <property type="entry name" value="ThiF_MoeB_HesA_family"/>
    <property type="match status" value="1"/>
</dbReference>
<dbReference type="GO" id="GO:0005829">
    <property type="term" value="C:cytosol"/>
    <property type="evidence" value="ECO:0007669"/>
    <property type="project" value="TreeGrafter"/>
</dbReference>
<proteinExistence type="inferred from homology"/>
<name>A0A5D9C4W4_9SPHN</name>